<dbReference type="PANTHER" id="PTHR48471">
    <property type="entry name" value="DDE TNP4 DOMAIN-CONTAINING PROTEIN"/>
    <property type="match status" value="1"/>
</dbReference>
<dbReference type="PANTHER" id="PTHR48471:SF1">
    <property type="entry name" value="DDE TNP4 DOMAIN-CONTAINING PROTEIN"/>
    <property type="match status" value="1"/>
</dbReference>
<proteinExistence type="predicted"/>
<accession>A0A5B0QIN8</accession>
<dbReference type="OrthoDB" id="78198at2759"/>
<reference evidence="1 2" key="1">
    <citation type="submission" date="2019-05" db="EMBL/GenBank/DDBJ databases">
        <title>Emergence of the Ug99 lineage of the wheat stem rust pathogen through somatic hybridization.</title>
        <authorList>
            <person name="Li F."/>
            <person name="Upadhyaya N.M."/>
            <person name="Sperschneider J."/>
            <person name="Matny O."/>
            <person name="Nguyen-Phuc H."/>
            <person name="Mago R."/>
            <person name="Raley C."/>
            <person name="Miller M.E."/>
            <person name="Silverstein K.A.T."/>
            <person name="Henningsen E."/>
            <person name="Hirsch C.D."/>
            <person name="Visser B."/>
            <person name="Pretorius Z.A."/>
            <person name="Steffenson B.J."/>
            <person name="Schwessinger B."/>
            <person name="Dodds P.N."/>
            <person name="Figueroa M."/>
        </authorList>
    </citation>
    <scope>NUCLEOTIDE SEQUENCE [LARGE SCALE GENOMIC DNA]</scope>
    <source>
        <strain evidence="1">21-0</strain>
    </source>
</reference>
<gene>
    <name evidence="1" type="ORF">PGT21_019232</name>
</gene>
<dbReference type="AlphaFoldDB" id="A0A5B0QIN8"/>
<sequence length="247" mass="28357">MHNIDLAYLELEQQMQATYERQQRDNHAIRVQTEASFVEQENTRKRIRDEEEALLPFALGAMGRPGVFRQLCTYLMRQDLPQKPLADSAWASLWRSQSDRAFVTTMGIDVATFDNLLKRFATRWDTTPITRGDVNPNGEPQIGWRCLDAPSCLGLVLHWLCSTMAAYTLQQLFAITGSVCLRYLAYGIDLLLEVLQEHPEARFLWPTSERKARRHSKAIEKKFPTLKKCIGFLDGLNLPVLVSNDEE</sequence>
<dbReference type="EMBL" id="VSWC01000015">
    <property type="protein sequence ID" value="KAA1113038.1"/>
    <property type="molecule type" value="Genomic_DNA"/>
</dbReference>
<dbReference type="Proteomes" id="UP000324748">
    <property type="component" value="Unassembled WGS sequence"/>
</dbReference>
<organism evidence="1 2">
    <name type="scientific">Puccinia graminis f. sp. tritici</name>
    <dbReference type="NCBI Taxonomy" id="56615"/>
    <lineage>
        <taxon>Eukaryota</taxon>
        <taxon>Fungi</taxon>
        <taxon>Dikarya</taxon>
        <taxon>Basidiomycota</taxon>
        <taxon>Pucciniomycotina</taxon>
        <taxon>Pucciniomycetes</taxon>
        <taxon>Pucciniales</taxon>
        <taxon>Pucciniaceae</taxon>
        <taxon>Puccinia</taxon>
    </lineage>
</organism>
<comment type="caution">
    <text evidence="1">The sequence shown here is derived from an EMBL/GenBank/DDBJ whole genome shotgun (WGS) entry which is preliminary data.</text>
</comment>
<protein>
    <submittedName>
        <fullName evidence="1">Uncharacterized protein</fullName>
    </submittedName>
</protein>
<keyword evidence="2" id="KW-1185">Reference proteome</keyword>
<evidence type="ECO:0000313" key="2">
    <source>
        <dbReference type="Proteomes" id="UP000324748"/>
    </source>
</evidence>
<name>A0A5B0QIN8_PUCGR</name>
<evidence type="ECO:0000313" key="1">
    <source>
        <dbReference type="EMBL" id="KAA1113038.1"/>
    </source>
</evidence>